<keyword evidence="2 6" id="KW-0732">Signal</keyword>
<name>A0A9J2P4J4_ASCLU</name>
<feature type="chain" id="PRO_5039917964" evidence="6">
    <location>
        <begin position="25"/>
        <end position="2487"/>
    </location>
</feature>
<feature type="transmembrane region" description="Helical" evidence="5">
    <location>
        <begin position="857"/>
        <end position="880"/>
    </location>
</feature>
<dbReference type="SMART" id="SM00365">
    <property type="entry name" value="LRR_SD22"/>
    <property type="match status" value="13"/>
</dbReference>
<feature type="region of interest" description="Disordered" evidence="4">
    <location>
        <begin position="2410"/>
        <end position="2487"/>
    </location>
</feature>
<dbReference type="GO" id="GO:0005615">
    <property type="term" value="C:extracellular space"/>
    <property type="evidence" value="ECO:0007669"/>
    <property type="project" value="TreeGrafter"/>
</dbReference>
<feature type="compositionally biased region" description="Acidic residues" evidence="4">
    <location>
        <begin position="2358"/>
        <end position="2367"/>
    </location>
</feature>
<sequence>MDTLLRVVAVVACLLLLFTDKVLSTCPERAATACTCEDHPIGFYVKCSGANAKIDDIIRSLGQLNVQRLSIKGASFPELGLLPHASIRSLHLISCGIKSIAKNAFAELADELEELVLSSNSLTSVPVLGSMPRLLSLNLNNNQLNDISEGSLEGVGNLRHLRIERNKICALSRNALNESKGTLELLDLSDNCLTRIPAQNLRNCVRLMYVDLSQNKITEIANFEVMNLPMLKELRVSSNQLANIAPMAFMNVPQLQYLYLKNNVLESLESSRLFQVFKQLEVLDLSRNRLTKVPSSKELTNIRQIRLDSNRISRIETLAFSSNSKLRLISLQNNRISTISRNSFDALEQLSILLLANNSLKALERGTLDGMKNLQQLNLRNNSLMELSNATFTSVPLLTTLDLAHNALRTISKGTFAPLKKLFWLDLSSNHIRSFEKGAFIHRVGNILLDGNPLHCDEKMDWMVEYLVLHQVRTFLPYQPEVACSSPKKYAGVRLKDLMIKKANETIHIVGAHLNSNAAGHRLLENLLPRGMSGLIPGLQSPETTNPLAGVPVIGAITESIPSLRNLPGLNFIPKVEGERAQEVQRLNSAIEQFSAPLIRLSTGGQPLPSDIEQIVKSIPNLVVNLPPPVIAHVLRGGQIPGIPKETMERIVREFLQRMHTAAAAANSGHPLPDEARYLPPLEKLPHELVAGVIKGESLPYLDNEQMAAITEYYTARLPLAIANSNNQSSASALSPSVSQKRGFGIPPQLLEMLKLLPPGYDIRKIPKEVMESVGRGEIPDFNLLPSDLQQYFVANSQRLFSSFSNKPNITVEDILKSLPKFERPERPTFSPYDLNEVSSDLTHTEADAEKQARMHYYTAALLGLIGAISLAVLSLLCVYMRRKRLAAIEADLDEDSLVNPWHFPPPRASSSPKEVLTHPSFLNENATPTRRNVMVGDATRMHDCDRVVPAYPDRPTLTDRVFVCSTVEQFAFNMCVSAGPKNDLGARVRVREYAQSGAALNAFNSSVRYHSVVAGSVSKMFAVPMLLLMTVLALANACPQYIVSVCRCEELHNGISLNCSNSNGIRTIELLRTNQASLGLIQHLTVQNAQLTHVPAGFFSGLYIKKLDLSYNNLAEIDANAFLGMNNVLQELLLNHNNLTALPATSLVPLTNLLKLDLSNNSIADLQPENALPSLPKLYDINLADNRICRVHKSVFDHVKGTIQTVNLGRNCLDAVPASAIRGFKQLMALHLHGNNITTLDALSFMNLPLMNLLNLASNQIRDIHRQAFLNVPNLRYLYLTANRITEVLPHQFSSFEQLEMLDFSGNYLLQIPTDAFSHLQNLRQLYLGENRISDIQSNSFANSSVIILALNFNRLTHLKEGMFDGMVRLQQISLKDNQIRTIDQNTFYTNPNLALIDLSDNVLIDIPSATFLTQMNTFLVDLSRNKLIRTPYGAFSRRVKTVLLQGEKETSNAENSPNSAHNRASVNTTNLFGSFQQKNIASNVILQGPFPGDTLHHHHALSITLANKTTALEGPVCDIVAENPLVCIEKVHMLQEGVGVYVPNSEDSICGVKSTQQLTNNNSTQSADEREATKMAEEEFLTPAVTNPFVQDGSVAPKTLPSIIHPLSAFTSQESVPSGLRGGNNDERLVSVLPINRSANVAPPEPPANPPSEHHTQQRTSDSHVAPPIEIMPIESRNRGNFGLEKPRIRANIVEKKASEETATSTQQPNMNDPFSVDNPNVIHPFPVPFLSRPPKIFPAYLVTTTPNTLPPSIVIAQDNAELDSAGNIIAETQGSKFEQIALETRTPSPKQAQEIREKFPFDIDSTERLERLAAPSVIIIMCLSTVAIVMGAVFVGLCIAKHRRMQRFGSSSASSAAAMRTNAYVNAQAAQMNMLYGSVHRNSATKRCSEKRKRSTQLSAAATRLLAKLSAAAQVATLCPPFLKTQSACSCFAYIDGIVIKCNGPEGPGVVEELKKNPLEIRELALENANIVEIGRHAFRNLRIKKLILDNNRIRALHPDAFRGLESVMLELSISMNKLTAVPTDSLIAMRALNVLSLRCNNIGDIKTPVFRNLSSLIDLNLGCNQICKMEGPIFHDVRTTLQNLILDNNCLTAIPSDAIRNLDNLIGLHIKYNQIEKLEKLQLTNLSSLTILTLTGNKISKIERNIMPEVENLKYLYLGSNNLKSLEPSVLSQFTHVQDIAPGSFATTPLLLLWLPNNCLNAVVANIFQGAPFLRQVSLANNNIRTVQPLSFAHLANLHTLDLSHNKIKVLQPGAITGSDHLTVRLQENPMVCSQDGFHVMNGREAINLTTEPNLICKTDYMKDTKDVCPKEVEPPQPPPCCIKTRISRVTTTTTTTATSSMPSTTQPTTDAEPTTEVEEETTEQSPTKMASHKQKLNLERFFRLSRRPIDSKSSPFLRHRMSHNSKAANTQMLSVNAPSNNPRPKSDRPVPSRVEERQRLLALTRTQLPPWIRTDAKEKAETVEFSTDSRVESVRVQDSSTR</sequence>
<evidence type="ECO:0000256" key="6">
    <source>
        <dbReference type="SAM" id="SignalP"/>
    </source>
</evidence>
<dbReference type="GO" id="GO:0031012">
    <property type="term" value="C:extracellular matrix"/>
    <property type="evidence" value="ECO:0007669"/>
    <property type="project" value="TreeGrafter"/>
</dbReference>
<evidence type="ECO:0000256" key="4">
    <source>
        <dbReference type="SAM" id="MobiDB-lite"/>
    </source>
</evidence>
<dbReference type="FunFam" id="3.80.10.10:FF:001164">
    <property type="entry name" value="GH01279p"/>
    <property type="match status" value="1"/>
</dbReference>
<keyword evidence="7" id="KW-1185">Reference proteome</keyword>
<dbReference type="InterPro" id="IPR003591">
    <property type="entry name" value="Leu-rich_rpt_typical-subtyp"/>
</dbReference>
<feature type="transmembrane region" description="Helical" evidence="5">
    <location>
        <begin position="1022"/>
        <end position="1043"/>
    </location>
</feature>
<keyword evidence="5" id="KW-1133">Transmembrane helix</keyword>
<dbReference type="InterPro" id="IPR001611">
    <property type="entry name" value="Leu-rich_rpt"/>
</dbReference>
<reference evidence="8" key="1">
    <citation type="submission" date="2023-03" db="UniProtKB">
        <authorList>
            <consortium name="WormBaseParasite"/>
        </authorList>
    </citation>
    <scope>IDENTIFICATION</scope>
</reference>
<dbReference type="InterPro" id="IPR050328">
    <property type="entry name" value="Dev_Immune_Receptor"/>
</dbReference>
<dbReference type="SUPFAM" id="SSF52058">
    <property type="entry name" value="L domain-like"/>
    <property type="match status" value="4"/>
</dbReference>
<dbReference type="Proteomes" id="UP000036681">
    <property type="component" value="Unplaced"/>
</dbReference>
<evidence type="ECO:0000256" key="1">
    <source>
        <dbReference type="ARBA" id="ARBA00022614"/>
    </source>
</evidence>
<evidence type="ECO:0000256" key="5">
    <source>
        <dbReference type="SAM" id="Phobius"/>
    </source>
</evidence>
<feature type="compositionally biased region" description="Basic and acidic residues" evidence="4">
    <location>
        <begin position="2459"/>
        <end position="2487"/>
    </location>
</feature>
<feature type="signal peptide" evidence="6">
    <location>
        <begin position="1"/>
        <end position="24"/>
    </location>
</feature>
<evidence type="ECO:0000313" key="7">
    <source>
        <dbReference type="Proteomes" id="UP000036681"/>
    </source>
</evidence>
<evidence type="ECO:0000313" key="8">
    <source>
        <dbReference type="WBParaSite" id="ALUE_0000477201-mRNA-1"/>
    </source>
</evidence>
<dbReference type="InterPro" id="IPR032675">
    <property type="entry name" value="LRR_dom_sf"/>
</dbReference>
<evidence type="ECO:0000256" key="3">
    <source>
        <dbReference type="ARBA" id="ARBA00022737"/>
    </source>
</evidence>
<feature type="transmembrane region" description="Helical" evidence="5">
    <location>
        <begin position="1820"/>
        <end position="1843"/>
    </location>
</feature>
<dbReference type="SMART" id="SM00364">
    <property type="entry name" value="LRR_BAC"/>
    <property type="match status" value="9"/>
</dbReference>
<dbReference type="PANTHER" id="PTHR24373:SF370">
    <property type="entry name" value="FISH-LIPS, ISOFORM E"/>
    <property type="match status" value="1"/>
</dbReference>
<dbReference type="SMART" id="SM00369">
    <property type="entry name" value="LRR_TYP"/>
    <property type="match status" value="35"/>
</dbReference>
<feature type="region of interest" description="Disordered" evidence="4">
    <location>
        <begin position="2336"/>
        <end position="2378"/>
    </location>
</feature>
<organism evidence="7 8">
    <name type="scientific">Ascaris lumbricoides</name>
    <name type="common">Giant roundworm</name>
    <dbReference type="NCBI Taxonomy" id="6252"/>
    <lineage>
        <taxon>Eukaryota</taxon>
        <taxon>Metazoa</taxon>
        <taxon>Ecdysozoa</taxon>
        <taxon>Nematoda</taxon>
        <taxon>Chromadorea</taxon>
        <taxon>Rhabditida</taxon>
        <taxon>Spirurina</taxon>
        <taxon>Ascaridomorpha</taxon>
        <taxon>Ascaridoidea</taxon>
        <taxon>Ascarididae</taxon>
        <taxon>Ascaris</taxon>
    </lineage>
</organism>
<keyword evidence="5" id="KW-0472">Membrane</keyword>
<evidence type="ECO:0000256" key="2">
    <source>
        <dbReference type="ARBA" id="ARBA00022729"/>
    </source>
</evidence>
<keyword evidence="5" id="KW-0812">Transmembrane</keyword>
<keyword evidence="3" id="KW-0677">Repeat</keyword>
<dbReference type="PROSITE" id="PS51450">
    <property type="entry name" value="LRR"/>
    <property type="match status" value="15"/>
</dbReference>
<accession>A0A9J2P4J4</accession>
<dbReference type="WBParaSite" id="ALUE_0000477201-mRNA-1">
    <property type="protein sequence ID" value="ALUE_0000477201-mRNA-1"/>
    <property type="gene ID" value="ALUE_0000477201"/>
</dbReference>
<feature type="region of interest" description="Disordered" evidence="4">
    <location>
        <begin position="1448"/>
        <end position="1467"/>
    </location>
</feature>
<feature type="compositionally biased region" description="Polar residues" evidence="4">
    <location>
        <begin position="2410"/>
        <end position="2428"/>
    </location>
</feature>
<feature type="compositionally biased region" description="Polar residues" evidence="4">
    <location>
        <begin position="1454"/>
        <end position="1467"/>
    </location>
</feature>
<feature type="compositionally biased region" description="Low complexity" evidence="4">
    <location>
        <begin position="2336"/>
        <end position="2357"/>
    </location>
</feature>
<protein>
    <submittedName>
        <fullName evidence="8">LRRCT domain-containing protein</fullName>
    </submittedName>
</protein>
<proteinExistence type="predicted"/>
<dbReference type="PANTHER" id="PTHR24373">
    <property type="entry name" value="SLIT RELATED LEUCINE-RICH REPEAT NEURONAL PROTEIN"/>
    <property type="match status" value="1"/>
</dbReference>
<feature type="region of interest" description="Disordered" evidence="4">
    <location>
        <begin position="1640"/>
        <end position="1669"/>
    </location>
</feature>
<dbReference type="Gene3D" id="3.80.10.10">
    <property type="entry name" value="Ribonuclease Inhibitor"/>
    <property type="match status" value="8"/>
</dbReference>
<keyword evidence="1" id="KW-0433">Leucine-rich repeat</keyword>
<dbReference type="Pfam" id="PF13855">
    <property type="entry name" value="LRR_8"/>
    <property type="match status" value="10"/>
</dbReference>
<feature type="compositionally biased region" description="Basic and acidic residues" evidence="4">
    <location>
        <begin position="2429"/>
        <end position="2444"/>
    </location>
</feature>